<name>A0A365XP42_9BACT</name>
<dbReference type="AlphaFoldDB" id="A0A365XP42"/>
<evidence type="ECO:0000256" key="7">
    <source>
        <dbReference type="PROSITE-ProRule" id="PRU01360"/>
    </source>
</evidence>
<evidence type="ECO:0000256" key="5">
    <source>
        <dbReference type="ARBA" id="ARBA00023136"/>
    </source>
</evidence>
<dbReference type="SUPFAM" id="SSF56935">
    <property type="entry name" value="Porins"/>
    <property type="match status" value="1"/>
</dbReference>
<dbReference type="InterPro" id="IPR023996">
    <property type="entry name" value="TonB-dep_OMP_SusC/RagA"/>
</dbReference>
<dbReference type="Pfam" id="PF13715">
    <property type="entry name" value="CarbopepD_reg_2"/>
    <property type="match status" value="1"/>
</dbReference>
<evidence type="ECO:0000256" key="4">
    <source>
        <dbReference type="ARBA" id="ARBA00022692"/>
    </source>
</evidence>
<reference evidence="9 10" key="1">
    <citation type="submission" date="2018-05" db="EMBL/GenBank/DDBJ databases">
        <title>Chitinophaga sp. K3CV102501T nov., isolated from isolated from a monsoon evergreen broad-leaved forest soil.</title>
        <authorList>
            <person name="Lv Y."/>
        </authorList>
    </citation>
    <scope>NUCLEOTIDE SEQUENCE [LARGE SCALE GENOMIC DNA]</scope>
    <source>
        <strain evidence="9 10">GDMCC 1.1325</strain>
    </source>
</reference>
<evidence type="ECO:0000259" key="8">
    <source>
        <dbReference type="SMART" id="SM00965"/>
    </source>
</evidence>
<dbReference type="NCBIfam" id="TIGR04056">
    <property type="entry name" value="OMP_RagA_SusC"/>
    <property type="match status" value="1"/>
</dbReference>
<dbReference type="PROSITE" id="PS52016">
    <property type="entry name" value="TONB_DEPENDENT_REC_3"/>
    <property type="match status" value="1"/>
</dbReference>
<dbReference type="Gene3D" id="2.170.130.10">
    <property type="entry name" value="TonB-dependent receptor, plug domain"/>
    <property type="match status" value="1"/>
</dbReference>
<evidence type="ECO:0000256" key="6">
    <source>
        <dbReference type="ARBA" id="ARBA00023237"/>
    </source>
</evidence>
<comment type="subcellular location">
    <subcellularLocation>
        <location evidence="1 7">Cell outer membrane</location>
        <topology evidence="1 7">Multi-pass membrane protein</topology>
    </subcellularLocation>
</comment>
<keyword evidence="2 7" id="KW-0813">Transport</keyword>
<dbReference type="OrthoDB" id="9768177at2"/>
<evidence type="ECO:0000256" key="3">
    <source>
        <dbReference type="ARBA" id="ARBA00022452"/>
    </source>
</evidence>
<evidence type="ECO:0000256" key="1">
    <source>
        <dbReference type="ARBA" id="ARBA00004571"/>
    </source>
</evidence>
<protein>
    <recommendedName>
        <fullName evidence="8">Secretin/TonB short N-terminal domain-containing protein</fullName>
    </recommendedName>
</protein>
<keyword evidence="6 7" id="KW-0998">Cell outer membrane</keyword>
<dbReference type="SUPFAM" id="SSF49464">
    <property type="entry name" value="Carboxypeptidase regulatory domain-like"/>
    <property type="match status" value="1"/>
</dbReference>
<dbReference type="InterPro" id="IPR037066">
    <property type="entry name" value="Plug_dom_sf"/>
</dbReference>
<comment type="caution">
    <text evidence="9">The sequence shown here is derived from an EMBL/GenBank/DDBJ whole genome shotgun (WGS) entry which is preliminary data.</text>
</comment>
<dbReference type="InterPro" id="IPR011662">
    <property type="entry name" value="Secretin/TonB_short_N"/>
</dbReference>
<dbReference type="Gene3D" id="2.60.40.1120">
    <property type="entry name" value="Carboxypeptidase-like, regulatory domain"/>
    <property type="match status" value="1"/>
</dbReference>
<dbReference type="InterPro" id="IPR008969">
    <property type="entry name" value="CarboxyPept-like_regulatory"/>
</dbReference>
<dbReference type="InterPro" id="IPR039426">
    <property type="entry name" value="TonB-dep_rcpt-like"/>
</dbReference>
<proteinExistence type="inferred from homology"/>
<evidence type="ECO:0000313" key="9">
    <source>
        <dbReference type="EMBL" id="RBL88102.1"/>
    </source>
</evidence>
<feature type="domain" description="Secretin/TonB short N-terminal" evidence="8">
    <location>
        <begin position="89"/>
        <end position="141"/>
    </location>
</feature>
<dbReference type="NCBIfam" id="TIGR04057">
    <property type="entry name" value="SusC_RagA_signa"/>
    <property type="match status" value="1"/>
</dbReference>
<dbReference type="Pfam" id="PF07660">
    <property type="entry name" value="STN"/>
    <property type="match status" value="1"/>
</dbReference>
<dbReference type="InterPro" id="IPR036942">
    <property type="entry name" value="Beta-barrel_TonB_sf"/>
</dbReference>
<keyword evidence="3 7" id="KW-1134">Transmembrane beta strand</keyword>
<dbReference type="InterPro" id="IPR023997">
    <property type="entry name" value="TonB-dep_OMP_SusC/RagA_CS"/>
</dbReference>
<dbReference type="GO" id="GO:0009279">
    <property type="term" value="C:cell outer membrane"/>
    <property type="evidence" value="ECO:0007669"/>
    <property type="project" value="UniProtKB-SubCell"/>
</dbReference>
<accession>A0A365XP42</accession>
<evidence type="ECO:0000256" key="2">
    <source>
        <dbReference type="ARBA" id="ARBA00022448"/>
    </source>
</evidence>
<dbReference type="InterPro" id="IPR012910">
    <property type="entry name" value="Plug_dom"/>
</dbReference>
<keyword evidence="5 7" id="KW-0472">Membrane</keyword>
<sequence>MRESLFSQGGLLPLCIPVPTTKSLSDPTTSLSDMRYLKKVLLMMKLTGVLLLALCLQVSARVYSQKVTLTERNVPVQQIFSSIRQQTGFMFLYSNETLKNTHTVSAQLTDVPLKDALDHITSNQPITYSIEDNNTILIKPKPVTTVTAPALIALSGTVTDSKGQPLIGVTVKAKGSAAGAITNEQGYWSLQAPDNTTVLVFSFIGYMNHEEPIKGRSNIHVVLKQEDKTMSEVVVTGYQKVERRSLTSSITSLKTENLKTINQPSIDKLLQGQVPGMVVMSTSGAPGAVPQIRIRGTSTISGNTQPLWVVDGIILDDPINASVDDIMTNRNLIASGIGGINVEDIESINVLKDAAATAIYGTKAANGVIVLTSKKGQAGKTRINYSSFATLNMRPRIEDAYMMNSQERIGVDLEMMRRGVLTASSPRIGEYGTATDFERYLIDVHDRKLSWADFEKKVNQLEQVNTDWFQYLFRNGFTHRQNLNISGGNEKTTFYLSGSYMDEQATAKQTGMKTYTASLKVYTKLHPTLRVGGILDFNRRDNSSFFAADSRENPYEWAIYTTRAQNAYDENGNYNYLYYNGIKYNFMENRDYGWRNSKNFGIRGTVDLEWKPLNPLIFSSLISFANQNTTDEDIATENSYFVKRRQQDVYTIIDYVGVQLWNEGGYRKGRNNNNNSITLRNQVSYMPVLNANHRFDVMAGQEIRTSKYEEEATEIYGYVHDRGRQQMPQFALMQKLGVPYWTENLNQQASVSYYGTTGYTFKNRYTVSFNARTDGSNRFGLKTNQLFQPLWAVGANYQLKEEPFFANKDWLSYLTVRASYGSQGNVAAQAYSDIVATIGKPDQANKDNFLVINAPKNPNLKWEKNYTTNVALELGLWKRRFMVTLEYYNKKGVDLLGNKRVSQVSGFNTIQVNWASMRNSGVEVTFNTINIDTKNFRWSTNLNAGYNKNEVLDVYSLPTVYSLTNAQRSNYGDAAMIGKPINGLWSYRFAGLNQDGHATFYTNKPGETVSNGMRSLDGLVYSGTTMPLVQGGFTNTFSYKKFTLSALFIGSFGNVIRLRNLSTGILFNYPEASQNLSAEWANRWQQPGDELKTNIPRLESEMNIGGLSDSRPYNGEMYDNSDLRTVKGDFVRLQNLSLSYDLYSPRLRKSGIQNMRFMLQGNNLHVWKNSALKGQDPEATGSVMRYSDTRSANVSFGNTYLPLPRSYSFSFSLQF</sequence>
<organism evidence="9 10">
    <name type="scientific">Chitinophaga flava</name>
    <dbReference type="NCBI Taxonomy" id="2259036"/>
    <lineage>
        <taxon>Bacteria</taxon>
        <taxon>Pseudomonadati</taxon>
        <taxon>Bacteroidota</taxon>
        <taxon>Chitinophagia</taxon>
        <taxon>Chitinophagales</taxon>
        <taxon>Chitinophagaceae</taxon>
        <taxon>Chitinophaga</taxon>
    </lineage>
</organism>
<dbReference type="Pfam" id="PF07715">
    <property type="entry name" value="Plug"/>
    <property type="match status" value="1"/>
</dbReference>
<dbReference type="Proteomes" id="UP000253410">
    <property type="component" value="Unassembled WGS sequence"/>
</dbReference>
<dbReference type="Gene3D" id="2.40.170.20">
    <property type="entry name" value="TonB-dependent receptor, beta-barrel domain"/>
    <property type="match status" value="1"/>
</dbReference>
<dbReference type="EMBL" id="QFFJ01000003">
    <property type="protein sequence ID" value="RBL88102.1"/>
    <property type="molecule type" value="Genomic_DNA"/>
</dbReference>
<keyword evidence="4 7" id="KW-0812">Transmembrane</keyword>
<gene>
    <name evidence="9" type="ORF">DF182_31765</name>
</gene>
<comment type="similarity">
    <text evidence="7">Belongs to the TonB-dependent receptor family.</text>
</comment>
<dbReference type="SMART" id="SM00965">
    <property type="entry name" value="STN"/>
    <property type="match status" value="1"/>
</dbReference>
<evidence type="ECO:0000313" key="10">
    <source>
        <dbReference type="Proteomes" id="UP000253410"/>
    </source>
</evidence>
<keyword evidence="10" id="KW-1185">Reference proteome</keyword>